<dbReference type="PANTHER" id="PTHR43639:SF1">
    <property type="entry name" value="SHORT-CHAIN DEHYDROGENASE_REDUCTASE FAMILY PROTEIN"/>
    <property type="match status" value="1"/>
</dbReference>
<dbReference type="SMART" id="SM00822">
    <property type="entry name" value="PKS_KR"/>
    <property type="match status" value="1"/>
</dbReference>
<dbReference type="PANTHER" id="PTHR43639">
    <property type="entry name" value="OXIDOREDUCTASE, SHORT-CHAIN DEHYDROGENASE/REDUCTASE FAMILY (AFU_ORTHOLOGUE AFUA_5G02870)"/>
    <property type="match status" value="1"/>
</dbReference>
<dbReference type="InterPro" id="IPR057326">
    <property type="entry name" value="KR_dom"/>
</dbReference>
<evidence type="ECO:0000313" key="5">
    <source>
        <dbReference type="Proteomes" id="UP000503447"/>
    </source>
</evidence>
<dbReference type="KEGG" id="ftj:FTUN_3516"/>
<dbReference type="InterPro" id="IPR036291">
    <property type="entry name" value="NAD(P)-bd_dom_sf"/>
</dbReference>
<accession>A0A6M5YSL6</accession>
<evidence type="ECO:0000259" key="3">
    <source>
        <dbReference type="SMART" id="SM00822"/>
    </source>
</evidence>
<organism evidence="4 5">
    <name type="scientific">Frigoriglobus tundricola</name>
    <dbReference type="NCBI Taxonomy" id="2774151"/>
    <lineage>
        <taxon>Bacteria</taxon>
        <taxon>Pseudomonadati</taxon>
        <taxon>Planctomycetota</taxon>
        <taxon>Planctomycetia</taxon>
        <taxon>Gemmatales</taxon>
        <taxon>Gemmataceae</taxon>
        <taxon>Frigoriglobus</taxon>
    </lineage>
</organism>
<dbReference type="PRINTS" id="PR00080">
    <property type="entry name" value="SDRFAMILY"/>
</dbReference>
<feature type="domain" description="Ketoreductase" evidence="3">
    <location>
        <begin position="6"/>
        <end position="196"/>
    </location>
</feature>
<protein>
    <submittedName>
        <fullName evidence="4">Oxidoreductase, short-chain dehydrogenase/reductase family</fullName>
    </submittedName>
</protein>
<dbReference type="CDD" id="cd05233">
    <property type="entry name" value="SDR_c"/>
    <property type="match status" value="1"/>
</dbReference>
<dbReference type="Gene3D" id="3.40.50.720">
    <property type="entry name" value="NAD(P)-binding Rossmann-like Domain"/>
    <property type="match status" value="1"/>
</dbReference>
<proteinExistence type="inferred from homology"/>
<dbReference type="SUPFAM" id="SSF51735">
    <property type="entry name" value="NAD(P)-binding Rossmann-fold domains"/>
    <property type="match status" value="1"/>
</dbReference>
<evidence type="ECO:0000256" key="2">
    <source>
        <dbReference type="ARBA" id="ARBA00023002"/>
    </source>
</evidence>
<reference evidence="5" key="1">
    <citation type="submission" date="2020-05" db="EMBL/GenBank/DDBJ databases">
        <title>Frigoriglobus tundricola gen. nov., sp. nov., a psychrotolerant cellulolytic planctomycete of the family Gemmataceae with two divergent copies of 16S rRNA gene.</title>
        <authorList>
            <person name="Kulichevskaya I.S."/>
            <person name="Ivanova A.A."/>
            <person name="Naumoff D.G."/>
            <person name="Beletsky A.V."/>
            <person name="Rijpstra W.I.C."/>
            <person name="Sinninghe Damste J.S."/>
            <person name="Mardanov A.V."/>
            <person name="Ravin N.V."/>
            <person name="Dedysh S.N."/>
        </authorList>
    </citation>
    <scope>NUCLEOTIDE SEQUENCE [LARGE SCALE GENOMIC DNA]</scope>
    <source>
        <strain evidence="5">PL17</strain>
    </source>
</reference>
<sequence>MSTERKVALVTGSATGVGRACAVRFAKLGYAVVINYSKSEAAAHETLELVEAAGAPALLCHANVAHAAEVEQMVAAAGATFDRLDVLVNNAATTHFVPHTDLDALTDQVWQEIIGVNVMGAFYCTRAALPLLKAAHGNVVNVTSVAGLTGQGSSIPYCASKAALNCMTQSLARAFGPDVRVNAVAPGPILTRWLEGREAHVEKYLEQAPLGRAATPEDIADAVVYLATGTTLTTGQVLVVDGGRTM</sequence>
<dbReference type="AlphaFoldDB" id="A0A6M5YSL6"/>
<gene>
    <name evidence="4" type="ORF">FTUN_3516</name>
</gene>
<dbReference type="GO" id="GO:0016491">
    <property type="term" value="F:oxidoreductase activity"/>
    <property type="evidence" value="ECO:0007669"/>
    <property type="project" value="UniProtKB-KW"/>
</dbReference>
<keyword evidence="5" id="KW-1185">Reference proteome</keyword>
<dbReference type="PROSITE" id="PS00061">
    <property type="entry name" value="ADH_SHORT"/>
    <property type="match status" value="1"/>
</dbReference>
<evidence type="ECO:0000256" key="1">
    <source>
        <dbReference type="ARBA" id="ARBA00006484"/>
    </source>
</evidence>
<dbReference type="InterPro" id="IPR002347">
    <property type="entry name" value="SDR_fam"/>
</dbReference>
<name>A0A6M5YSL6_9BACT</name>
<evidence type="ECO:0000313" key="4">
    <source>
        <dbReference type="EMBL" id="QJW95962.1"/>
    </source>
</evidence>
<keyword evidence="2" id="KW-0560">Oxidoreductase</keyword>
<dbReference type="Pfam" id="PF13561">
    <property type="entry name" value="adh_short_C2"/>
    <property type="match status" value="1"/>
</dbReference>
<dbReference type="InterPro" id="IPR020904">
    <property type="entry name" value="Sc_DH/Rdtase_CS"/>
</dbReference>
<dbReference type="EMBL" id="CP053452">
    <property type="protein sequence ID" value="QJW95962.1"/>
    <property type="molecule type" value="Genomic_DNA"/>
</dbReference>
<comment type="similarity">
    <text evidence="1">Belongs to the short-chain dehydrogenases/reductases (SDR) family.</text>
</comment>
<dbReference type="RefSeq" id="WP_171471632.1">
    <property type="nucleotide sequence ID" value="NZ_CP053452.2"/>
</dbReference>
<dbReference type="PRINTS" id="PR00081">
    <property type="entry name" value="GDHRDH"/>
</dbReference>
<dbReference type="Proteomes" id="UP000503447">
    <property type="component" value="Chromosome"/>
</dbReference>
<dbReference type="FunFam" id="3.40.50.720:FF:000084">
    <property type="entry name" value="Short-chain dehydrogenase reductase"/>
    <property type="match status" value="1"/>
</dbReference>